<evidence type="ECO:0000313" key="6">
    <source>
        <dbReference type="Proteomes" id="UP000663846"/>
    </source>
</evidence>
<evidence type="ECO:0000256" key="1">
    <source>
        <dbReference type="ARBA" id="ARBA00004123"/>
    </source>
</evidence>
<evidence type="ECO:0000259" key="4">
    <source>
        <dbReference type="PROSITE" id="PS50048"/>
    </source>
</evidence>
<feature type="compositionally biased region" description="Low complexity" evidence="3">
    <location>
        <begin position="155"/>
        <end position="166"/>
    </location>
</feature>
<accession>A0A8H3GC93</accession>
<comment type="subcellular location">
    <subcellularLocation>
        <location evidence="1">Nucleus</location>
    </subcellularLocation>
</comment>
<feature type="domain" description="Zn(2)-C6 fungal-type" evidence="4">
    <location>
        <begin position="5"/>
        <end position="35"/>
    </location>
</feature>
<evidence type="ECO:0000256" key="3">
    <source>
        <dbReference type="SAM" id="MobiDB-lite"/>
    </source>
</evidence>
<dbReference type="EMBL" id="CAJMWS010000424">
    <property type="protein sequence ID" value="CAE6443272.1"/>
    <property type="molecule type" value="Genomic_DNA"/>
</dbReference>
<keyword evidence="2" id="KW-0539">Nucleus</keyword>
<dbReference type="PANTHER" id="PTHR37534">
    <property type="entry name" value="TRANSCRIPTIONAL ACTIVATOR PROTEIN UGA3"/>
    <property type="match status" value="1"/>
</dbReference>
<dbReference type="PROSITE" id="PS50048">
    <property type="entry name" value="ZN2_CY6_FUNGAL_2"/>
    <property type="match status" value="1"/>
</dbReference>
<evidence type="ECO:0000256" key="2">
    <source>
        <dbReference type="ARBA" id="ARBA00023242"/>
    </source>
</evidence>
<dbReference type="GO" id="GO:0005634">
    <property type="term" value="C:nucleus"/>
    <property type="evidence" value="ECO:0007669"/>
    <property type="project" value="UniProtKB-SubCell"/>
</dbReference>
<dbReference type="AlphaFoldDB" id="A0A8H3GC93"/>
<dbReference type="GO" id="GO:0000981">
    <property type="term" value="F:DNA-binding transcription factor activity, RNA polymerase II-specific"/>
    <property type="evidence" value="ECO:0007669"/>
    <property type="project" value="InterPro"/>
</dbReference>
<dbReference type="GO" id="GO:0008270">
    <property type="term" value="F:zinc ion binding"/>
    <property type="evidence" value="ECO:0007669"/>
    <property type="project" value="InterPro"/>
</dbReference>
<dbReference type="InterPro" id="IPR001138">
    <property type="entry name" value="Zn2Cys6_DnaBD"/>
</dbReference>
<dbReference type="PANTHER" id="PTHR37534:SF46">
    <property type="entry name" value="ZN(II)2CYS6 TRANSCRIPTION FACTOR (EUROFUNG)"/>
    <property type="match status" value="1"/>
</dbReference>
<gene>
    <name evidence="5" type="ORF">RDB_LOCUS133682</name>
</gene>
<name>A0A8H3GC93_9AGAM</name>
<comment type="caution">
    <text evidence="5">The sequence shown here is derived from an EMBL/GenBank/DDBJ whole genome shotgun (WGS) entry which is preliminary data.</text>
</comment>
<reference evidence="5" key="1">
    <citation type="submission" date="2021-01" db="EMBL/GenBank/DDBJ databases">
        <authorList>
            <person name="Kaushik A."/>
        </authorList>
    </citation>
    <scope>NUCLEOTIDE SEQUENCE</scope>
    <source>
        <strain evidence="5">AG1-1C</strain>
    </source>
</reference>
<organism evidence="5 6">
    <name type="scientific">Rhizoctonia solani</name>
    <dbReference type="NCBI Taxonomy" id="456999"/>
    <lineage>
        <taxon>Eukaryota</taxon>
        <taxon>Fungi</taxon>
        <taxon>Dikarya</taxon>
        <taxon>Basidiomycota</taxon>
        <taxon>Agaricomycotina</taxon>
        <taxon>Agaricomycetes</taxon>
        <taxon>Cantharellales</taxon>
        <taxon>Ceratobasidiaceae</taxon>
        <taxon>Rhizoctonia</taxon>
    </lineage>
</organism>
<dbReference type="InterPro" id="IPR021858">
    <property type="entry name" value="Fun_TF"/>
</dbReference>
<feature type="region of interest" description="Disordered" evidence="3">
    <location>
        <begin position="47"/>
        <end position="78"/>
    </location>
</feature>
<proteinExistence type="predicted"/>
<evidence type="ECO:0000313" key="5">
    <source>
        <dbReference type="EMBL" id="CAE6443272.1"/>
    </source>
</evidence>
<sequence>MRYSDCLTCEARNKKCDRTNNPNGCRRCAQAGIKCGGYVAAKPLKARHRARHDESQTSIGPRATAHYDHHPPPDLASNELKKATDKDEWSQLYGEIQAPNIASRSVEDSFAVSGFVNEQGQGGLSPWNSNYQLPDRRSHNHGTSSYPTNLRKQKSTPSIQSSSSQVKDASVSSSIVQLLEGGFNLRLEDVAVVPELSEARQGWNSGPQLVPTKQVELVFTPEDIGNDLDGSIDTESVQVVAKRLVLDPGIESNFFAFVLHGYAAWANQFFFEPTRTLLEFKNNIYLWIKRDTRLAMIMTNTGLALSSSTDYDLTDYRVMEEMALENVLQARARGLKGTEAMMAIAHSHKYITNLRLVSSFASVLGMIELLAPVVRRACPEPDNEFINLPRALTSNLNIQYYVMMDVMQSVVTHRPMHFRYNLEFSSPWTEEIMNSDDLQTPRMMPLYGIPDRLIVTFARMNTLFEDFGNRVSPERIAEVEREIVAYGPVAWSSVEIGSIRALGRIVAHECWALAAHVYLYMGLCGADSYDPRVVKTQKAFMRMLRGIKLSRHPDSFLVLPMFILGMASNTPWDNGKRYQDDAD</sequence>
<feature type="compositionally biased region" description="Polar residues" evidence="3">
    <location>
        <begin position="141"/>
        <end position="150"/>
    </location>
</feature>
<feature type="region of interest" description="Disordered" evidence="3">
    <location>
        <begin position="121"/>
        <end position="166"/>
    </location>
</feature>
<dbReference type="Pfam" id="PF11951">
    <property type="entry name" value="Fungal_trans_2"/>
    <property type="match status" value="1"/>
</dbReference>
<dbReference type="Proteomes" id="UP000663846">
    <property type="component" value="Unassembled WGS sequence"/>
</dbReference>
<protein>
    <recommendedName>
        <fullName evidence="4">Zn(2)-C6 fungal-type domain-containing protein</fullName>
    </recommendedName>
</protein>